<reference evidence="1" key="1">
    <citation type="journal article" date="2023" name="Nat. Commun.">
        <title>Diploid and tetraploid genomes of Acorus and the evolution of monocots.</title>
        <authorList>
            <person name="Ma L."/>
            <person name="Liu K.W."/>
            <person name="Li Z."/>
            <person name="Hsiao Y.Y."/>
            <person name="Qi Y."/>
            <person name="Fu T."/>
            <person name="Tang G.D."/>
            <person name="Zhang D."/>
            <person name="Sun W.H."/>
            <person name="Liu D.K."/>
            <person name="Li Y."/>
            <person name="Chen G.Z."/>
            <person name="Liu X.D."/>
            <person name="Liao X.Y."/>
            <person name="Jiang Y.T."/>
            <person name="Yu X."/>
            <person name="Hao Y."/>
            <person name="Huang J."/>
            <person name="Zhao X.W."/>
            <person name="Ke S."/>
            <person name="Chen Y.Y."/>
            <person name="Wu W.L."/>
            <person name="Hsu J.L."/>
            <person name="Lin Y.F."/>
            <person name="Huang M.D."/>
            <person name="Li C.Y."/>
            <person name="Huang L."/>
            <person name="Wang Z.W."/>
            <person name="Zhao X."/>
            <person name="Zhong W.Y."/>
            <person name="Peng D.H."/>
            <person name="Ahmad S."/>
            <person name="Lan S."/>
            <person name="Zhang J.S."/>
            <person name="Tsai W.C."/>
            <person name="Van de Peer Y."/>
            <person name="Liu Z.J."/>
        </authorList>
    </citation>
    <scope>NUCLEOTIDE SEQUENCE</scope>
    <source>
        <strain evidence="1">CP</strain>
    </source>
</reference>
<reference evidence="1" key="2">
    <citation type="submission" date="2023-06" db="EMBL/GenBank/DDBJ databases">
        <authorList>
            <person name="Ma L."/>
            <person name="Liu K.-W."/>
            <person name="Li Z."/>
            <person name="Hsiao Y.-Y."/>
            <person name="Qi Y."/>
            <person name="Fu T."/>
            <person name="Tang G."/>
            <person name="Zhang D."/>
            <person name="Sun W.-H."/>
            <person name="Liu D.-K."/>
            <person name="Li Y."/>
            <person name="Chen G.-Z."/>
            <person name="Liu X.-D."/>
            <person name="Liao X.-Y."/>
            <person name="Jiang Y.-T."/>
            <person name="Yu X."/>
            <person name="Hao Y."/>
            <person name="Huang J."/>
            <person name="Zhao X.-W."/>
            <person name="Ke S."/>
            <person name="Chen Y.-Y."/>
            <person name="Wu W.-L."/>
            <person name="Hsu J.-L."/>
            <person name="Lin Y.-F."/>
            <person name="Huang M.-D."/>
            <person name="Li C.-Y."/>
            <person name="Huang L."/>
            <person name="Wang Z.-W."/>
            <person name="Zhao X."/>
            <person name="Zhong W.-Y."/>
            <person name="Peng D.-H."/>
            <person name="Ahmad S."/>
            <person name="Lan S."/>
            <person name="Zhang J.-S."/>
            <person name="Tsai W.-C."/>
            <person name="Van De Peer Y."/>
            <person name="Liu Z.-J."/>
        </authorList>
    </citation>
    <scope>NUCLEOTIDE SEQUENCE</scope>
    <source>
        <strain evidence="1">CP</strain>
        <tissue evidence="1">Leaves</tissue>
    </source>
</reference>
<dbReference type="PANTHER" id="PTHR44662:SF1">
    <property type="entry name" value="WD REPEAT-CONTAINING PROTEIN 81"/>
    <property type="match status" value="1"/>
</dbReference>
<organism evidence="1 2">
    <name type="scientific">Acorus calamus</name>
    <name type="common">Sweet flag</name>
    <dbReference type="NCBI Taxonomy" id="4465"/>
    <lineage>
        <taxon>Eukaryota</taxon>
        <taxon>Viridiplantae</taxon>
        <taxon>Streptophyta</taxon>
        <taxon>Embryophyta</taxon>
        <taxon>Tracheophyta</taxon>
        <taxon>Spermatophyta</taxon>
        <taxon>Magnoliopsida</taxon>
        <taxon>Liliopsida</taxon>
        <taxon>Acoraceae</taxon>
        <taxon>Acorus</taxon>
    </lineage>
</organism>
<dbReference type="Gene3D" id="2.130.10.10">
    <property type="entry name" value="YVTN repeat-like/Quinoprotein amine dehydrogenase"/>
    <property type="match status" value="2"/>
</dbReference>
<dbReference type="SUPFAM" id="SSF50978">
    <property type="entry name" value="WD40 repeat-like"/>
    <property type="match status" value="1"/>
</dbReference>
<protein>
    <submittedName>
        <fullName evidence="1">Uncharacterized protein</fullName>
    </submittedName>
</protein>
<dbReference type="InterPro" id="IPR052651">
    <property type="entry name" value="WDR81"/>
</dbReference>
<gene>
    <name evidence="1" type="ORF">QJS10_CPB17g00908</name>
</gene>
<evidence type="ECO:0000313" key="1">
    <source>
        <dbReference type="EMBL" id="KAK1291481.1"/>
    </source>
</evidence>
<dbReference type="Pfam" id="PF00400">
    <property type="entry name" value="WD40"/>
    <property type="match status" value="1"/>
</dbReference>
<dbReference type="SMART" id="SM00320">
    <property type="entry name" value="WD40"/>
    <property type="match status" value="4"/>
</dbReference>
<accession>A0AAV9CSG3</accession>
<dbReference type="InterPro" id="IPR008511">
    <property type="entry name" value="ROH1-like"/>
</dbReference>
<sequence length="414" mass="45636">MGPKDEIPWKIRASILYSVRAHPDALRCIAVCHDESTFFTGGVGPGFKGTIQKWELQRANCISSYYGHDEVVNHILILSASGRVASCGGTIHVWNSHSGKLISAYAEQTNNYSQSSTRTVYKGNMDPDNLSGGILSSAFNGNLYTCMHYLETENKLIAGMGNGSLRFIDIVHDRKLHICKSDGGEHTLSSLVSAICSCGSEKLREERGASSSSWIAAGLSSGHCRLLDARSGDVIALWRAHDAHITRHSGEDLGMIPMARNLSSQTNVFRGHKDGISSFDVWGQDDGLHQLLPQKLYSVDRRNLSVLSCIKPNVKKNRLACENGRPEAPPPTMVAQVVSWQRHLDIIVSALSGPCSLGEGQFHRAKKALAELMELWWGCSMRRTPLTVESTLQRWSISFNGDDRKAKRRGGRYE</sequence>
<dbReference type="Pfam" id="PF05633">
    <property type="entry name" value="ROH1-like"/>
    <property type="match status" value="1"/>
</dbReference>
<comment type="caution">
    <text evidence="1">The sequence shown here is derived from an EMBL/GenBank/DDBJ whole genome shotgun (WGS) entry which is preliminary data.</text>
</comment>
<dbReference type="AlphaFoldDB" id="A0AAV9CSG3"/>
<dbReference type="Proteomes" id="UP001180020">
    <property type="component" value="Unassembled WGS sequence"/>
</dbReference>
<dbReference type="EMBL" id="JAUJYO010000017">
    <property type="protein sequence ID" value="KAK1291481.1"/>
    <property type="molecule type" value="Genomic_DNA"/>
</dbReference>
<proteinExistence type="predicted"/>
<dbReference type="PANTHER" id="PTHR44662">
    <property type="entry name" value="WD REPEAT-CONTAINING PROTEIN 81"/>
    <property type="match status" value="1"/>
</dbReference>
<dbReference type="InterPro" id="IPR036322">
    <property type="entry name" value="WD40_repeat_dom_sf"/>
</dbReference>
<keyword evidence="2" id="KW-1185">Reference proteome</keyword>
<name>A0AAV9CSG3_ACOCL</name>
<dbReference type="InterPro" id="IPR015943">
    <property type="entry name" value="WD40/YVTN_repeat-like_dom_sf"/>
</dbReference>
<dbReference type="InterPro" id="IPR001680">
    <property type="entry name" value="WD40_rpt"/>
</dbReference>
<evidence type="ECO:0000313" key="2">
    <source>
        <dbReference type="Proteomes" id="UP001180020"/>
    </source>
</evidence>